<keyword evidence="2" id="KW-1185">Reference proteome</keyword>
<gene>
    <name evidence="1" type="ORF">Mal4_38530</name>
</gene>
<organism evidence="1 2">
    <name type="scientific">Maioricimonas rarisocia</name>
    <dbReference type="NCBI Taxonomy" id="2528026"/>
    <lineage>
        <taxon>Bacteria</taxon>
        <taxon>Pseudomonadati</taxon>
        <taxon>Planctomycetota</taxon>
        <taxon>Planctomycetia</taxon>
        <taxon>Planctomycetales</taxon>
        <taxon>Planctomycetaceae</taxon>
        <taxon>Maioricimonas</taxon>
    </lineage>
</organism>
<name>A0A517ZAL1_9PLAN</name>
<dbReference type="KEGG" id="mri:Mal4_38530"/>
<accession>A0A517ZAL1</accession>
<dbReference type="InterPro" id="IPR011447">
    <property type="entry name" value="DUF1552"/>
</dbReference>
<sequence length="390" mass="43172">MVCIGNMLGFYPEAFWPRLEAPGDSTGLAVHDSFEMGRTTAALNAIRDRITIIEGLDHGTKGGHFSIHTFLSGVRQIDAKSMPLGNVTIDQFAAEEISGQTRFPSLTIGSESGIHGGCQLSWTRTGTRVPPIPGPEQLFRLLFVEPAEADRAVAADRFQLQGSILDLVNEQARHFERQLNAHDRNKLDEYLTSVRDVEKRLTMRRNWIDVPKPPAPFPAPKNRNMVEDLPLLYDLILIALQTDSTRIATLEIGGDFNPADLGVKGGYHALSHHGQLEERIESLITLETYQIEQFVRFVEKLSTHEDEQGPLIDQTMVLFGSGMGNANSHTNTNLPVVLAGGGFEHGRLLRFDVKNPHRPPLCNLFVTMLQKFGLETDVFATSTGTLRGLA</sequence>
<dbReference type="AlphaFoldDB" id="A0A517ZAL1"/>
<evidence type="ECO:0000313" key="2">
    <source>
        <dbReference type="Proteomes" id="UP000320496"/>
    </source>
</evidence>
<protein>
    <recommendedName>
        <fullName evidence="3">DUF1552 domain-containing protein</fullName>
    </recommendedName>
</protein>
<proteinExistence type="predicted"/>
<evidence type="ECO:0000313" key="1">
    <source>
        <dbReference type="EMBL" id="QDU39508.1"/>
    </source>
</evidence>
<dbReference type="Proteomes" id="UP000320496">
    <property type="component" value="Chromosome"/>
</dbReference>
<dbReference type="EMBL" id="CP036275">
    <property type="protein sequence ID" value="QDU39508.1"/>
    <property type="molecule type" value="Genomic_DNA"/>
</dbReference>
<reference evidence="1 2" key="1">
    <citation type="submission" date="2019-02" db="EMBL/GenBank/DDBJ databases">
        <title>Deep-cultivation of Planctomycetes and their phenomic and genomic characterization uncovers novel biology.</title>
        <authorList>
            <person name="Wiegand S."/>
            <person name="Jogler M."/>
            <person name="Boedeker C."/>
            <person name="Pinto D."/>
            <person name="Vollmers J."/>
            <person name="Rivas-Marin E."/>
            <person name="Kohn T."/>
            <person name="Peeters S.H."/>
            <person name="Heuer A."/>
            <person name="Rast P."/>
            <person name="Oberbeckmann S."/>
            <person name="Bunk B."/>
            <person name="Jeske O."/>
            <person name="Meyerdierks A."/>
            <person name="Storesund J.E."/>
            <person name="Kallscheuer N."/>
            <person name="Luecker S."/>
            <person name="Lage O.M."/>
            <person name="Pohl T."/>
            <person name="Merkel B.J."/>
            <person name="Hornburger P."/>
            <person name="Mueller R.-W."/>
            <person name="Bruemmer F."/>
            <person name="Labrenz M."/>
            <person name="Spormann A.M."/>
            <person name="Op den Camp H."/>
            <person name="Overmann J."/>
            <person name="Amann R."/>
            <person name="Jetten M.S.M."/>
            <person name="Mascher T."/>
            <person name="Medema M.H."/>
            <person name="Devos D.P."/>
            <person name="Kaster A.-K."/>
            <person name="Ovreas L."/>
            <person name="Rohde M."/>
            <person name="Galperin M.Y."/>
            <person name="Jogler C."/>
        </authorList>
    </citation>
    <scope>NUCLEOTIDE SEQUENCE [LARGE SCALE GENOMIC DNA]</scope>
    <source>
        <strain evidence="1 2">Mal4</strain>
    </source>
</reference>
<dbReference type="Pfam" id="PF07586">
    <property type="entry name" value="HXXSHH"/>
    <property type="match status" value="1"/>
</dbReference>
<evidence type="ECO:0008006" key="3">
    <source>
        <dbReference type="Google" id="ProtNLM"/>
    </source>
</evidence>